<feature type="region of interest" description="Disordered" evidence="1">
    <location>
        <begin position="109"/>
        <end position="143"/>
    </location>
</feature>
<gene>
    <name evidence="2" type="ORF">TTHERM_00476800</name>
</gene>
<evidence type="ECO:0000313" key="3">
    <source>
        <dbReference type="Proteomes" id="UP000009168"/>
    </source>
</evidence>
<accession>I7M1L8</accession>
<sequence length="143" mass="17041">MSNIDKISKELEAHKNAIVDDRQLEEEEEQRRKKNQELMDRFNAINDSLKFDENLLKPSAFELKFKQDQEAGKSSKLDDLDLEFKQTFAKMGELIFNSGLFNQLQNHYQEDEENQQQKQIEDDESDEKDQIEQQVNKEQQQEK</sequence>
<proteinExistence type="predicted"/>
<dbReference type="InParanoid" id="I7M1L8"/>
<evidence type="ECO:0000313" key="2">
    <source>
        <dbReference type="EMBL" id="EAR97142.2"/>
    </source>
</evidence>
<feature type="compositionally biased region" description="Low complexity" evidence="1">
    <location>
        <begin position="132"/>
        <end position="143"/>
    </location>
</feature>
<organism evidence="2 3">
    <name type="scientific">Tetrahymena thermophila (strain SB210)</name>
    <dbReference type="NCBI Taxonomy" id="312017"/>
    <lineage>
        <taxon>Eukaryota</taxon>
        <taxon>Sar</taxon>
        <taxon>Alveolata</taxon>
        <taxon>Ciliophora</taxon>
        <taxon>Intramacronucleata</taxon>
        <taxon>Oligohymenophorea</taxon>
        <taxon>Hymenostomatida</taxon>
        <taxon>Tetrahymenina</taxon>
        <taxon>Tetrahymenidae</taxon>
        <taxon>Tetrahymena</taxon>
    </lineage>
</organism>
<evidence type="ECO:0000256" key="1">
    <source>
        <dbReference type="SAM" id="MobiDB-lite"/>
    </source>
</evidence>
<dbReference type="GeneID" id="7832507"/>
<dbReference type="EMBL" id="GG662667">
    <property type="protein sequence ID" value="EAR97142.2"/>
    <property type="molecule type" value="Genomic_DNA"/>
</dbReference>
<protein>
    <submittedName>
        <fullName evidence="2">Uncharacterized protein</fullName>
    </submittedName>
</protein>
<dbReference type="KEGG" id="tet:TTHERM_00476800"/>
<dbReference type="Proteomes" id="UP000009168">
    <property type="component" value="Unassembled WGS sequence"/>
</dbReference>
<dbReference type="AlphaFoldDB" id="I7M1L8"/>
<dbReference type="RefSeq" id="XP_001017387.2">
    <property type="nucleotide sequence ID" value="XM_001017387.2"/>
</dbReference>
<name>I7M1L8_TETTS</name>
<keyword evidence="3" id="KW-1185">Reference proteome</keyword>
<reference evidence="3" key="1">
    <citation type="journal article" date="2006" name="PLoS Biol.">
        <title>Macronuclear genome sequence of the ciliate Tetrahymena thermophila, a model eukaryote.</title>
        <authorList>
            <person name="Eisen J.A."/>
            <person name="Coyne R.S."/>
            <person name="Wu M."/>
            <person name="Wu D."/>
            <person name="Thiagarajan M."/>
            <person name="Wortman J.R."/>
            <person name="Badger J.H."/>
            <person name="Ren Q."/>
            <person name="Amedeo P."/>
            <person name="Jones K.M."/>
            <person name="Tallon L.J."/>
            <person name="Delcher A.L."/>
            <person name="Salzberg S.L."/>
            <person name="Silva J.C."/>
            <person name="Haas B.J."/>
            <person name="Majoros W.H."/>
            <person name="Farzad M."/>
            <person name="Carlton J.M."/>
            <person name="Smith R.K. Jr."/>
            <person name="Garg J."/>
            <person name="Pearlman R.E."/>
            <person name="Karrer K.M."/>
            <person name="Sun L."/>
            <person name="Manning G."/>
            <person name="Elde N.C."/>
            <person name="Turkewitz A.P."/>
            <person name="Asai D.J."/>
            <person name="Wilkes D.E."/>
            <person name="Wang Y."/>
            <person name="Cai H."/>
            <person name="Collins K."/>
            <person name="Stewart B.A."/>
            <person name="Lee S.R."/>
            <person name="Wilamowska K."/>
            <person name="Weinberg Z."/>
            <person name="Ruzzo W.L."/>
            <person name="Wloga D."/>
            <person name="Gaertig J."/>
            <person name="Frankel J."/>
            <person name="Tsao C.-C."/>
            <person name="Gorovsky M.A."/>
            <person name="Keeling P.J."/>
            <person name="Waller R.F."/>
            <person name="Patron N.J."/>
            <person name="Cherry J.M."/>
            <person name="Stover N.A."/>
            <person name="Krieger C.J."/>
            <person name="del Toro C."/>
            <person name="Ryder H.F."/>
            <person name="Williamson S.C."/>
            <person name="Barbeau R.A."/>
            <person name="Hamilton E.P."/>
            <person name="Orias E."/>
        </authorList>
    </citation>
    <scope>NUCLEOTIDE SEQUENCE [LARGE SCALE GENOMIC DNA]</scope>
    <source>
        <strain evidence="3">SB210</strain>
    </source>
</reference>